<dbReference type="InterPro" id="IPR001683">
    <property type="entry name" value="PX_dom"/>
</dbReference>
<dbReference type="SMART" id="SM00312">
    <property type="entry name" value="PX"/>
    <property type="match status" value="1"/>
</dbReference>
<dbReference type="InterPro" id="IPR037916">
    <property type="entry name" value="SNX29_PX"/>
</dbReference>
<name>A7SU94_NEMVE</name>
<dbReference type="EMBL" id="DS469809">
    <property type="protein sequence ID" value="EDO32737.1"/>
    <property type="molecule type" value="Genomic_DNA"/>
</dbReference>
<evidence type="ECO:0000313" key="4">
    <source>
        <dbReference type="Proteomes" id="UP000001593"/>
    </source>
</evidence>
<dbReference type="GO" id="GO:0035091">
    <property type="term" value="F:phosphatidylinositol binding"/>
    <property type="evidence" value="ECO:0007669"/>
    <property type="project" value="InterPro"/>
</dbReference>
<dbReference type="PANTHER" id="PTHR47194:SF3">
    <property type="entry name" value="SORTING NEXIN 29"/>
    <property type="match status" value="1"/>
</dbReference>
<reference evidence="3 4" key="1">
    <citation type="journal article" date="2007" name="Science">
        <title>Sea anemone genome reveals ancestral eumetazoan gene repertoire and genomic organization.</title>
        <authorList>
            <person name="Putnam N.H."/>
            <person name="Srivastava M."/>
            <person name="Hellsten U."/>
            <person name="Dirks B."/>
            <person name="Chapman J."/>
            <person name="Salamov A."/>
            <person name="Terry A."/>
            <person name="Shapiro H."/>
            <person name="Lindquist E."/>
            <person name="Kapitonov V.V."/>
            <person name="Jurka J."/>
            <person name="Genikhovich G."/>
            <person name="Grigoriev I.V."/>
            <person name="Lucas S.M."/>
            <person name="Steele R.E."/>
            <person name="Finnerty J.R."/>
            <person name="Technau U."/>
            <person name="Martindale M.Q."/>
            <person name="Rokhsar D.S."/>
        </authorList>
    </citation>
    <scope>NUCLEOTIDE SEQUENCE [LARGE SCALE GENOMIC DNA]</scope>
    <source>
        <strain evidence="4">CH2 X CH6</strain>
    </source>
</reference>
<protein>
    <recommendedName>
        <fullName evidence="2">PX domain-containing protein</fullName>
    </recommendedName>
</protein>
<accession>A7SU94</accession>
<dbReference type="SUPFAM" id="SSF64268">
    <property type="entry name" value="PX domain"/>
    <property type="match status" value="1"/>
</dbReference>
<dbReference type="AlphaFoldDB" id="A7SU94"/>
<feature type="non-terminal residue" evidence="3">
    <location>
        <position position="322"/>
    </location>
</feature>
<dbReference type="eggNOG" id="KOG2101">
    <property type="taxonomic scope" value="Eukaryota"/>
</dbReference>
<sequence>ELKQAIVSMMLRKDEIEEQNRTLRQLMEEKRREIEGLRAEANQLRHESKTREERESSTIAALTRENEVLKHQLKKYVSAVQLLRTKIWVCAFWPHVICVSKISPEYKKPMAIVRNCVFFELRIFQVAEMHGELMEFNQRVQKQTAYWQHQTRRMREELINLRGPLPEDCCSADVDANLEDFDPAIVAANSRPLISVWIPSVFMRGKGSSGVHLYQVYIRIKDDEWNVYRRYSQFHDLHKKLCKKRSVVGSFKFPPKKTLGNKGTKFVEERRKHLQDYIRRIVNLLTTTDEELSANTNKAILLKIVPFFGSCSPPSEMVNSKV</sequence>
<feature type="coiled-coil region" evidence="1">
    <location>
        <begin position="9"/>
        <end position="79"/>
    </location>
</feature>
<dbReference type="OMA" id="PESMTIX"/>
<feature type="domain" description="PX" evidence="2">
    <location>
        <begin position="192"/>
        <end position="322"/>
    </location>
</feature>
<dbReference type="InterPro" id="IPR036871">
    <property type="entry name" value="PX_dom_sf"/>
</dbReference>
<proteinExistence type="predicted"/>
<evidence type="ECO:0000256" key="1">
    <source>
        <dbReference type="SAM" id="Coils"/>
    </source>
</evidence>
<dbReference type="Proteomes" id="UP000001593">
    <property type="component" value="Unassembled WGS sequence"/>
</dbReference>
<keyword evidence="1" id="KW-0175">Coiled coil</keyword>
<keyword evidence="4" id="KW-1185">Reference proteome</keyword>
<gene>
    <name evidence="3" type="ORF">NEMVEDRAFT_v1g131959</name>
</gene>
<organism evidence="3 4">
    <name type="scientific">Nematostella vectensis</name>
    <name type="common">Starlet sea anemone</name>
    <dbReference type="NCBI Taxonomy" id="45351"/>
    <lineage>
        <taxon>Eukaryota</taxon>
        <taxon>Metazoa</taxon>
        <taxon>Cnidaria</taxon>
        <taxon>Anthozoa</taxon>
        <taxon>Hexacorallia</taxon>
        <taxon>Actiniaria</taxon>
        <taxon>Edwardsiidae</taxon>
        <taxon>Nematostella</taxon>
    </lineage>
</organism>
<dbReference type="CDD" id="cd07277">
    <property type="entry name" value="PX_RUN"/>
    <property type="match status" value="1"/>
</dbReference>
<dbReference type="InParanoid" id="A7SU94"/>
<evidence type="ECO:0000313" key="3">
    <source>
        <dbReference type="EMBL" id="EDO32737.1"/>
    </source>
</evidence>
<dbReference type="Pfam" id="PF00787">
    <property type="entry name" value="PX"/>
    <property type="match status" value="1"/>
</dbReference>
<dbReference type="PhylomeDB" id="A7SU94"/>
<dbReference type="STRING" id="45351.A7SU94"/>
<dbReference type="Gene3D" id="3.30.1520.10">
    <property type="entry name" value="Phox-like domain"/>
    <property type="match status" value="1"/>
</dbReference>
<dbReference type="HOGENOM" id="CLU_045400_0_0_1"/>
<evidence type="ECO:0000259" key="2">
    <source>
        <dbReference type="PROSITE" id="PS50195"/>
    </source>
</evidence>
<dbReference type="PROSITE" id="PS50195">
    <property type="entry name" value="PX"/>
    <property type="match status" value="1"/>
</dbReference>
<dbReference type="PANTHER" id="PTHR47194">
    <property type="entry name" value="SORTING NEXIN-29-RELATED"/>
    <property type="match status" value="1"/>
</dbReference>